<proteinExistence type="inferred from homology"/>
<evidence type="ECO:0000313" key="7">
    <source>
        <dbReference type="Proteomes" id="UP000585681"/>
    </source>
</evidence>
<dbReference type="GO" id="GO:0016791">
    <property type="term" value="F:phosphatase activity"/>
    <property type="evidence" value="ECO:0007669"/>
    <property type="project" value="InterPro"/>
</dbReference>
<comment type="caution">
    <text evidence="6">The sequence shown here is derived from an EMBL/GenBank/DDBJ whole genome shotgun (WGS) entry which is preliminary data.</text>
</comment>
<dbReference type="SUPFAM" id="SSF56784">
    <property type="entry name" value="HAD-like"/>
    <property type="match status" value="1"/>
</dbReference>
<dbReference type="NCBIfam" id="TIGR01458">
    <property type="entry name" value="HAD-SF-IIA-hyp3"/>
    <property type="match status" value="1"/>
</dbReference>
<keyword evidence="7" id="KW-1185">Reference proteome</keyword>
<evidence type="ECO:0000256" key="3">
    <source>
        <dbReference type="ARBA" id="ARBA00022723"/>
    </source>
</evidence>
<dbReference type="InterPro" id="IPR006355">
    <property type="entry name" value="LHPP/HDHD2"/>
</dbReference>
<dbReference type="NCBIfam" id="TIGR01460">
    <property type="entry name" value="HAD-SF-IIA"/>
    <property type="match status" value="1"/>
</dbReference>
<dbReference type="NCBIfam" id="TIGR01509">
    <property type="entry name" value="HAD-SF-IA-v3"/>
    <property type="match status" value="1"/>
</dbReference>
<accession>A0A840CIS1</accession>
<evidence type="ECO:0000256" key="5">
    <source>
        <dbReference type="ARBA" id="ARBA00039666"/>
    </source>
</evidence>
<keyword evidence="3" id="KW-0479">Metal-binding</keyword>
<dbReference type="Proteomes" id="UP000585681">
    <property type="component" value="Unassembled WGS sequence"/>
</dbReference>
<protein>
    <recommendedName>
        <fullName evidence="5">Haloacid dehalogenase-like hydrolase domain-containing protein 2</fullName>
    </recommendedName>
</protein>
<dbReference type="InterPro" id="IPR023214">
    <property type="entry name" value="HAD_sf"/>
</dbReference>
<organism evidence="6 7">
    <name type="scientific">Actibacterium naphthalenivorans</name>
    <dbReference type="NCBI Taxonomy" id="1614693"/>
    <lineage>
        <taxon>Bacteria</taxon>
        <taxon>Pseudomonadati</taxon>
        <taxon>Pseudomonadota</taxon>
        <taxon>Alphaproteobacteria</taxon>
        <taxon>Rhodobacterales</taxon>
        <taxon>Roseobacteraceae</taxon>
        <taxon>Actibacterium</taxon>
    </lineage>
</organism>
<gene>
    <name evidence="6" type="ORF">GGR17_003167</name>
</gene>
<dbReference type="RefSeq" id="WP_054540439.1">
    <property type="nucleotide sequence ID" value="NZ_JACIEQ010000005.1"/>
</dbReference>
<comment type="similarity">
    <text evidence="2">Belongs to the HAD-like hydrolase superfamily.</text>
</comment>
<dbReference type="GO" id="GO:0005737">
    <property type="term" value="C:cytoplasm"/>
    <property type="evidence" value="ECO:0007669"/>
    <property type="project" value="TreeGrafter"/>
</dbReference>
<comment type="cofactor">
    <cofactor evidence="1">
        <name>Mg(2+)</name>
        <dbReference type="ChEBI" id="CHEBI:18420"/>
    </cofactor>
</comment>
<dbReference type="PANTHER" id="PTHR19288:SF46">
    <property type="entry name" value="HALOACID DEHALOGENASE-LIKE HYDROLASE DOMAIN-CONTAINING PROTEIN 2"/>
    <property type="match status" value="1"/>
</dbReference>
<reference evidence="6" key="1">
    <citation type="submission" date="2020-08" db="EMBL/GenBank/DDBJ databases">
        <title>Genomic Encyclopedia of Type Strains, Phase IV (KMG-IV): sequencing the most valuable type-strain genomes for metagenomic binning, comparative biology and taxonomic classification.</title>
        <authorList>
            <person name="Goeker M."/>
        </authorList>
    </citation>
    <scope>NUCLEOTIDE SEQUENCE [LARGE SCALE GENOMIC DNA]</scope>
    <source>
        <strain evidence="6">DSM 105040</strain>
    </source>
</reference>
<keyword evidence="4" id="KW-0460">Magnesium</keyword>
<dbReference type="InterPro" id="IPR006439">
    <property type="entry name" value="HAD-SF_hydro_IA"/>
</dbReference>
<dbReference type="AlphaFoldDB" id="A0A840CIS1"/>
<dbReference type="GO" id="GO:0046872">
    <property type="term" value="F:metal ion binding"/>
    <property type="evidence" value="ECO:0007669"/>
    <property type="project" value="UniProtKB-KW"/>
</dbReference>
<dbReference type="InterPro" id="IPR036412">
    <property type="entry name" value="HAD-like_sf"/>
</dbReference>
<dbReference type="InterPro" id="IPR006357">
    <property type="entry name" value="HAD-SF_hydro_IIA"/>
</dbReference>
<keyword evidence="6" id="KW-0378">Hydrolase</keyword>
<evidence type="ECO:0000313" key="6">
    <source>
        <dbReference type="EMBL" id="MBB4023338.1"/>
    </source>
</evidence>
<dbReference type="EMBL" id="JACIEQ010000005">
    <property type="protein sequence ID" value="MBB4023338.1"/>
    <property type="molecule type" value="Genomic_DNA"/>
</dbReference>
<dbReference type="Pfam" id="PF13242">
    <property type="entry name" value="Hydrolase_like"/>
    <property type="match status" value="1"/>
</dbReference>
<sequence length="257" mass="26918">MGGFRGVLIDLGGVVYQGGAALPGAVAAVGRLRAADLPFRFLTNTTSQPVSGILEKLAQIGLRAERGDIFTPVTAARAYIEAQGLRPRFLIAPALEDDFRGVACGDRPAVVIGDARDGFTYARLNEAFRHLRAGADLIALARNRYFSDAQGAPCLDVGAFVAALEYASQREAVVLGKPDPAFFHLAVEDMGLSPQEVVMIGDDAEFDVAAAIRAGLSGYLVQTGKWRAEDTLTVTPAPSGEFPDLGAAVAQILGSAG</sequence>
<evidence type="ECO:0000256" key="2">
    <source>
        <dbReference type="ARBA" id="ARBA00007958"/>
    </source>
</evidence>
<evidence type="ECO:0000256" key="4">
    <source>
        <dbReference type="ARBA" id="ARBA00022842"/>
    </source>
</evidence>
<dbReference type="PANTHER" id="PTHR19288">
    <property type="entry name" value="4-NITROPHENYLPHOSPHATASE-RELATED"/>
    <property type="match status" value="1"/>
</dbReference>
<dbReference type="Gene3D" id="3.40.50.1000">
    <property type="entry name" value="HAD superfamily/HAD-like"/>
    <property type="match status" value="2"/>
</dbReference>
<evidence type="ECO:0000256" key="1">
    <source>
        <dbReference type="ARBA" id="ARBA00001946"/>
    </source>
</evidence>
<dbReference type="Pfam" id="PF13344">
    <property type="entry name" value="Hydrolase_6"/>
    <property type="match status" value="1"/>
</dbReference>
<name>A0A840CIS1_9RHOB</name>